<dbReference type="Proteomes" id="UP000295763">
    <property type="component" value="Unassembled WGS sequence"/>
</dbReference>
<accession>A0A4R2T579</accession>
<comment type="caution">
    <text evidence="2">The sequence shown here is derived from an EMBL/GenBank/DDBJ whole genome shotgun (WGS) entry which is preliminary data.</text>
</comment>
<dbReference type="EMBL" id="SLYB01000006">
    <property type="protein sequence ID" value="TCP95984.1"/>
    <property type="molecule type" value="Genomic_DNA"/>
</dbReference>
<dbReference type="OrthoDB" id="9802489at2"/>
<evidence type="ECO:0000313" key="2">
    <source>
        <dbReference type="EMBL" id="TCP95984.1"/>
    </source>
</evidence>
<name>A0A4R2T579_9PAST</name>
<dbReference type="RefSeq" id="WP_131975697.1">
    <property type="nucleotide sequence ID" value="NZ_SLYB01000006.1"/>
</dbReference>
<sequence>MAERNLAELKTLLHPNALFVHMGGNFDKATELAIIEKGDIQYKHADIQERHVRIAANTALVVSKVQMTSIVHGNEVSFLFTVTETFTQEQGQWQLLALVFTKLLDNPA</sequence>
<dbReference type="InterPro" id="IPR032710">
    <property type="entry name" value="NTF2-like_dom_sf"/>
</dbReference>
<dbReference type="AlphaFoldDB" id="A0A4R2T579"/>
<keyword evidence="3" id="KW-1185">Reference proteome</keyword>
<dbReference type="InterPro" id="IPR027843">
    <property type="entry name" value="DUF4440"/>
</dbReference>
<proteinExistence type="predicted"/>
<dbReference type="SUPFAM" id="SSF54427">
    <property type="entry name" value="NTF2-like"/>
    <property type="match status" value="1"/>
</dbReference>
<evidence type="ECO:0000259" key="1">
    <source>
        <dbReference type="Pfam" id="PF14534"/>
    </source>
</evidence>
<feature type="domain" description="DUF4440" evidence="1">
    <location>
        <begin position="1"/>
        <end position="95"/>
    </location>
</feature>
<evidence type="ECO:0000313" key="3">
    <source>
        <dbReference type="Proteomes" id="UP000295763"/>
    </source>
</evidence>
<reference evidence="2 3" key="1">
    <citation type="submission" date="2019-03" db="EMBL/GenBank/DDBJ databases">
        <title>Genomic Encyclopedia of Type Strains, Phase IV (KMG-IV): sequencing the most valuable type-strain genomes for metagenomic binning, comparative biology and taxonomic classification.</title>
        <authorList>
            <person name="Goeker M."/>
        </authorList>
    </citation>
    <scope>NUCLEOTIDE SEQUENCE [LARGE SCALE GENOMIC DNA]</scope>
    <source>
        <strain evidence="2 3">DSM 28404</strain>
    </source>
</reference>
<dbReference type="Pfam" id="PF14534">
    <property type="entry name" value="DUF4440"/>
    <property type="match status" value="1"/>
</dbReference>
<protein>
    <submittedName>
        <fullName evidence="2">Uncharacterized protein DUF4440</fullName>
    </submittedName>
</protein>
<gene>
    <name evidence="2" type="ORF">EDC44_10643</name>
</gene>
<dbReference type="Gene3D" id="3.10.450.50">
    <property type="match status" value="1"/>
</dbReference>
<organism evidence="2 3">
    <name type="scientific">Cricetibacter osteomyelitidis</name>
    <dbReference type="NCBI Taxonomy" id="1521931"/>
    <lineage>
        <taxon>Bacteria</taxon>
        <taxon>Pseudomonadati</taxon>
        <taxon>Pseudomonadota</taxon>
        <taxon>Gammaproteobacteria</taxon>
        <taxon>Pasteurellales</taxon>
        <taxon>Pasteurellaceae</taxon>
        <taxon>Cricetibacter</taxon>
    </lineage>
</organism>